<dbReference type="Gene3D" id="2.130.10.10">
    <property type="entry name" value="YVTN repeat-like/Quinoprotein amine dehydrogenase"/>
    <property type="match status" value="1"/>
</dbReference>
<organism evidence="1 2">
    <name type="scientific">Paenibacillus albidus</name>
    <dbReference type="NCBI Taxonomy" id="2041023"/>
    <lineage>
        <taxon>Bacteria</taxon>
        <taxon>Bacillati</taxon>
        <taxon>Bacillota</taxon>
        <taxon>Bacilli</taxon>
        <taxon>Bacillales</taxon>
        <taxon>Paenibacillaceae</taxon>
        <taxon>Paenibacillus</taxon>
    </lineage>
</organism>
<keyword evidence="2" id="KW-1185">Reference proteome</keyword>
<sequence>MECGSGRVVLQHTYKDSKIAAIQVSSDEQLLAVGVFGGELAVWDLNSASRIARRDDFVWLGNPGWIGMTQTLAFSKDGRKLAYAALDHSIGIIHSTGGLEDERIHLEQDRTCCALSMDSLGTVIFAEYNHYQPFYLSRWSSGQEIVQRLFTGTGMNVEEIVINEERDELWVNHSPRVEIRKYSTAELIKLYDPYLWKYSRFIRNNAVSISGQASLAAISHEGKIRLG</sequence>
<dbReference type="AlphaFoldDB" id="A0A917CGS3"/>
<comment type="caution">
    <text evidence="1">The sequence shown here is derived from an EMBL/GenBank/DDBJ whole genome shotgun (WGS) entry which is preliminary data.</text>
</comment>
<dbReference type="SUPFAM" id="SSF82171">
    <property type="entry name" value="DPP6 N-terminal domain-like"/>
    <property type="match status" value="1"/>
</dbReference>
<name>A0A917CGS3_9BACL</name>
<evidence type="ECO:0000313" key="2">
    <source>
        <dbReference type="Proteomes" id="UP000637643"/>
    </source>
</evidence>
<dbReference type="Proteomes" id="UP000637643">
    <property type="component" value="Unassembled WGS sequence"/>
</dbReference>
<accession>A0A917CGS3</accession>
<evidence type="ECO:0000313" key="1">
    <source>
        <dbReference type="EMBL" id="GGF88588.1"/>
    </source>
</evidence>
<reference evidence="1" key="1">
    <citation type="journal article" date="2014" name="Int. J. Syst. Evol. Microbiol.">
        <title>Complete genome sequence of Corynebacterium casei LMG S-19264T (=DSM 44701T), isolated from a smear-ripened cheese.</title>
        <authorList>
            <consortium name="US DOE Joint Genome Institute (JGI-PGF)"/>
            <person name="Walter F."/>
            <person name="Albersmeier A."/>
            <person name="Kalinowski J."/>
            <person name="Ruckert C."/>
        </authorList>
    </citation>
    <scope>NUCLEOTIDE SEQUENCE</scope>
    <source>
        <strain evidence="1">CGMCC 1.16134</strain>
    </source>
</reference>
<dbReference type="EMBL" id="BMKR01000015">
    <property type="protein sequence ID" value="GGF88588.1"/>
    <property type="molecule type" value="Genomic_DNA"/>
</dbReference>
<gene>
    <name evidence="1" type="ORF">GCM10010912_37260</name>
</gene>
<dbReference type="InterPro" id="IPR015943">
    <property type="entry name" value="WD40/YVTN_repeat-like_dom_sf"/>
</dbReference>
<protein>
    <recommendedName>
        <fullName evidence="3">WD40 repeat domain-containing protein</fullName>
    </recommendedName>
</protein>
<proteinExistence type="predicted"/>
<reference evidence="1" key="2">
    <citation type="submission" date="2020-09" db="EMBL/GenBank/DDBJ databases">
        <authorList>
            <person name="Sun Q."/>
            <person name="Zhou Y."/>
        </authorList>
    </citation>
    <scope>NUCLEOTIDE SEQUENCE</scope>
    <source>
        <strain evidence="1">CGMCC 1.16134</strain>
    </source>
</reference>
<evidence type="ECO:0008006" key="3">
    <source>
        <dbReference type="Google" id="ProtNLM"/>
    </source>
</evidence>